<accession>A0ABW3MI14</accession>
<gene>
    <name evidence="3" type="ORF">ACFQ1S_33245</name>
</gene>
<keyword evidence="1" id="KW-1133">Transmembrane helix</keyword>
<evidence type="ECO:0000313" key="4">
    <source>
        <dbReference type="Proteomes" id="UP001597045"/>
    </source>
</evidence>
<comment type="caution">
    <text evidence="3">The sequence shown here is derived from an EMBL/GenBank/DDBJ whole genome shotgun (WGS) entry which is preliminary data.</text>
</comment>
<evidence type="ECO:0000259" key="2">
    <source>
        <dbReference type="Pfam" id="PF09851"/>
    </source>
</evidence>
<keyword evidence="4" id="KW-1185">Reference proteome</keyword>
<dbReference type="EMBL" id="JBHTIS010002574">
    <property type="protein sequence ID" value="MFD1050051.1"/>
    <property type="molecule type" value="Genomic_DNA"/>
</dbReference>
<dbReference type="Proteomes" id="UP001597045">
    <property type="component" value="Unassembled WGS sequence"/>
</dbReference>
<evidence type="ECO:0000256" key="1">
    <source>
        <dbReference type="SAM" id="Phobius"/>
    </source>
</evidence>
<reference evidence="4" key="1">
    <citation type="journal article" date="2019" name="Int. J. Syst. Evol. Microbiol.">
        <title>The Global Catalogue of Microorganisms (GCM) 10K type strain sequencing project: providing services to taxonomists for standard genome sequencing and annotation.</title>
        <authorList>
            <consortium name="The Broad Institute Genomics Platform"/>
            <consortium name="The Broad Institute Genome Sequencing Center for Infectious Disease"/>
            <person name="Wu L."/>
            <person name="Ma J."/>
        </authorList>
    </citation>
    <scope>NUCLEOTIDE SEQUENCE [LARGE SCALE GENOMIC DNA]</scope>
    <source>
        <strain evidence="4">JCM 31486</strain>
    </source>
</reference>
<organism evidence="3 4">
    <name type="scientific">Kibdelosporangium lantanae</name>
    <dbReference type="NCBI Taxonomy" id="1497396"/>
    <lineage>
        <taxon>Bacteria</taxon>
        <taxon>Bacillati</taxon>
        <taxon>Actinomycetota</taxon>
        <taxon>Actinomycetes</taxon>
        <taxon>Pseudonocardiales</taxon>
        <taxon>Pseudonocardiaceae</taxon>
        <taxon>Kibdelosporangium</taxon>
    </lineage>
</organism>
<proteinExistence type="predicted"/>
<protein>
    <submittedName>
        <fullName evidence="3">SHOCT domain-containing protein</fullName>
    </submittedName>
</protein>
<evidence type="ECO:0000313" key="3">
    <source>
        <dbReference type="EMBL" id="MFD1050051.1"/>
    </source>
</evidence>
<dbReference type="InterPro" id="IPR018649">
    <property type="entry name" value="SHOCT"/>
</dbReference>
<feature type="domain" description="SHOCT" evidence="2">
    <location>
        <begin position="52"/>
        <end position="77"/>
    </location>
</feature>
<feature type="transmembrane region" description="Helical" evidence="1">
    <location>
        <begin position="12"/>
        <end position="33"/>
    </location>
</feature>
<keyword evidence="1" id="KW-0472">Membrane</keyword>
<name>A0ABW3MI14_9PSEU</name>
<keyword evidence="1" id="KW-0812">Transmembrane</keyword>
<dbReference type="Pfam" id="PF09851">
    <property type="entry name" value="SHOCT"/>
    <property type="match status" value="1"/>
</dbReference>
<sequence length="79" mass="9316">MDGYYGDWVGLVFMIAIMAVVIALVMVIGLTVWRHADRRYQQGRPRSTVDSPEELLAMRFARGEIDEKEYRQRREVLRQ</sequence>